<keyword evidence="1" id="KW-0472">Membrane</keyword>
<dbReference type="OrthoDB" id="2628638at2"/>
<feature type="transmembrane region" description="Helical" evidence="1">
    <location>
        <begin position="35"/>
        <end position="56"/>
    </location>
</feature>
<protein>
    <submittedName>
        <fullName evidence="2">Uncharacterized protein</fullName>
    </submittedName>
</protein>
<feature type="transmembrane region" description="Helical" evidence="1">
    <location>
        <begin position="76"/>
        <end position="100"/>
    </location>
</feature>
<reference evidence="2 3" key="1">
    <citation type="submission" date="2016-08" db="EMBL/GenBank/DDBJ databases">
        <title>Novel Firmicute Genomes.</title>
        <authorList>
            <person name="Poppleton D.I."/>
            <person name="Gribaldo S."/>
        </authorList>
    </citation>
    <scope>NUCLEOTIDE SEQUENCE [LARGE SCALE GENOMIC DNA]</scope>
    <source>
        <strain evidence="2 3">RAOx-1</strain>
    </source>
</reference>
<name>A0A419SD86_9BACL</name>
<dbReference type="RefSeq" id="WP_120191124.1">
    <property type="nucleotide sequence ID" value="NZ_MCHY01000013.1"/>
</dbReference>
<keyword evidence="3" id="KW-1185">Reference proteome</keyword>
<evidence type="ECO:0000313" key="2">
    <source>
        <dbReference type="EMBL" id="RKD21055.1"/>
    </source>
</evidence>
<dbReference type="AlphaFoldDB" id="A0A419SD86"/>
<keyword evidence="1" id="KW-1133">Transmembrane helix</keyword>
<sequence>MQGSIGTTTYMAVACQKCKSEQVEMNKRGFSLPTMFRTLGNMIGLMLFLLVFYYIGIKTDILVVKTIDGDLDDAPAAATMAIIKGIGILALPLSALLGFLGSSRLIKACKACGFKAMVPKAK</sequence>
<accession>A0A419SD86</accession>
<evidence type="ECO:0000313" key="3">
    <source>
        <dbReference type="Proteomes" id="UP000284219"/>
    </source>
</evidence>
<organism evidence="2 3">
    <name type="scientific">Ammoniphilus oxalaticus</name>
    <dbReference type="NCBI Taxonomy" id="66863"/>
    <lineage>
        <taxon>Bacteria</taxon>
        <taxon>Bacillati</taxon>
        <taxon>Bacillota</taxon>
        <taxon>Bacilli</taxon>
        <taxon>Bacillales</taxon>
        <taxon>Paenibacillaceae</taxon>
        <taxon>Aneurinibacillus group</taxon>
        <taxon>Ammoniphilus</taxon>
    </lineage>
</organism>
<keyword evidence="1" id="KW-0812">Transmembrane</keyword>
<evidence type="ECO:0000256" key="1">
    <source>
        <dbReference type="SAM" id="Phobius"/>
    </source>
</evidence>
<gene>
    <name evidence="2" type="ORF">BEP19_15365</name>
</gene>
<comment type="caution">
    <text evidence="2">The sequence shown here is derived from an EMBL/GenBank/DDBJ whole genome shotgun (WGS) entry which is preliminary data.</text>
</comment>
<dbReference type="EMBL" id="MCHY01000013">
    <property type="protein sequence ID" value="RKD21055.1"/>
    <property type="molecule type" value="Genomic_DNA"/>
</dbReference>
<proteinExistence type="predicted"/>
<dbReference type="Proteomes" id="UP000284219">
    <property type="component" value="Unassembled WGS sequence"/>
</dbReference>